<protein>
    <submittedName>
        <fullName evidence="1">Uncharacterized protein</fullName>
    </submittedName>
</protein>
<dbReference type="AlphaFoldDB" id="A0A8X7Y5R6"/>
<keyword evidence="2" id="KW-1185">Reference proteome</keyword>
<name>A0A8X7Y5R6_POPTO</name>
<accession>A0A8X7Y5R6</accession>
<proteinExistence type="predicted"/>
<comment type="caution">
    <text evidence="1">The sequence shown here is derived from an EMBL/GenBank/DDBJ whole genome shotgun (WGS) entry which is preliminary data.</text>
</comment>
<dbReference type="Proteomes" id="UP000886885">
    <property type="component" value="Chromosome 16A"/>
</dbReference>
<gene>
    <name evidence="1" type="ORF">POTOM_051283</name>
</gene>
<dbReference type="EMBL" id="JAAWWB010000031">
    <property type="protein sequence ID" value="KAG6744646.1"/>
    <property type="molecule type" value="Genomic_DNA"/>
</dbReference>
<reference evidence="1" key="1">
    <citation type="journal article" date="2020" name="bioRxiv">
        <title>Hybrid origin of Populus tomentosa Carr. identified through genome sequencing and phylogenomic analysis.</title>
        <authorList>
            <person name="An X."/>
            <person name="Gao K."/>
            <person name="Chen Z."/>
            <person name="Li J."/>
            <person name="Yang X."/>
            <person name="Yang X."/>
            <person name="Zhou J."/>
            <person name="Guo T."/>
            <person name="Zhao T."/>
            <person name="Huang S."/>
            <person name="Miao D."/>
            <person name="Khan W.U."/>
            <person name="Rao P."/>
            <person name="Ye M."/>
            <person name="Lei B."/>
            <person name="Liao W."/>
            <person name="Wang J."/>
            <person name="Ji L."/>
            <person name="Li Y."/>
            <person name="Guo B."/>
            <person name="Mustafa N.S."/>
            <person name="Li S."/>
            <person name="Yun Q."/>
            <person name="Keller S.R."/>
            <person name="Mao J."/>
            <person name="Zhang R."/>
            <person name="Strauss S.H."/>
        </authorList>
    </citation>
    <scope>NUCLEOTIDE SEQUENCE</scope>
    <source>
        <strain evidence="1">GM15</strain>
        <tissue evidence="1">Leaf</tissue>
    </source>
</reference>
<organism evidence="1 2">
    <name type="scientific">Populus tomentosa</name>
    <name type="common">Chinese white poplar</name>
    <dbReference type="NCBI Taxonomy" id="118781"/>
    <lineage>
        <taxon>Eukaryota</taxon>
        <taxon>Viridiplantae</taxon>
        <taxon>Streptophyta</taxon>
        <taxon>Embryophyta</taxon>
        <taxon>Tracheophyta</taxon>
        <taxon>Spermatophyta</taxon>
        <taxon>Magnoliopsida</taxon>
        <taxon>eudicotyledons</taxon>
        <taxon>Gunneridae</taxon>
        <taxon>Pentapetalae</taxon>
        <taxon>rosids</taxon>
        <taxon>fabids</taxon>
        <taxon>Malpighiales</taxon>
        <taxon>Salicaceae</taxon>
        <taxon>Saliceae</taxon>
        <taxon>Populus</taxon>
    </lineage>
</organism>
<evidence type="ECO:0000313" key="2">
    <source>
        <dbReference type="Proteomes" id="UP000886885"/>
    </source>
</evidence>
<sequence>MGFGVFSVEGASDNGDAVEVTEIEDGDGKIRVTGAFNKCGMQYRLQALNWLKALLLILEVTVIPLTISQRLFFRCCKEFQRSLFKEMRLR</sequence>
<evidence type="ECO:0000313" key="1">
    <source>
        <dbReference type="EMBL" id="KAG6744646.1"/>
    </source>
</evidence>